<dbReference type="Proteomes" id="UP000031549">
    <property type="component" value="Unassembled WGS sequence"/>
</dbReference>
<dbReference type="AlphaFoldDB" id="A0A846HA61"/>
<comment type="caution">
    <text evidence="2">The sequence shown here is derived from an EMBL/GenBank/DDBJ whole genome shotgun (WGS) entry which is preliminary data.</text>
</comment>
<protein>
    <submittedName>
        <fullName evidence="2">Uncharacterized protein</fullName>
    </submittedName>
</protein>
<reference evidence="2 3" key="1">
    <citation type="journal article" date="2015" name="Genome Announc.">
        <title>Draft Genome Sequence of Cyanobacterium Hassallia byssoidea Strain VB512170, Isolated from Monuments in India.</title>
        <authorList>
            <person name="Singh D."/>
            <person name="Chandrababunaidu M.M."/>
            <person name="Panda A."/>
            <person name="Sen D."/>
            <person name="Bhattacharyya S."/>
            <person name="Adhikary S.P."/>
            <person name="Tripathy S."/>
        </authorList>
    </citation>
    <scope>NUCLEOTIDE SEQUENCE [LARGE SCALE GENOMIC DNA]</scope>
    <source>
        <strain evidence="2 3">VB512170</strain>
    </source>
</reference>
<accession>A0A846HA61</accession>
<keyword evidence="3" id="KW-1185">Reference proteome</keyword>
<evidence type="ECO:0000313" key="2">
    <source>
        <dbReference type="EMBL" id="NEU73838.1"/>
    </source>
</evidence>
<name>A0A846HA61_9CYAN</name>
<evidence type="ECO:0000256" key="1">
    <source>
        <dbReference type="SAM" id="SignalP"/>
    </source>
</evidence>
<dbReference type="EMBL" id="JTCM02000029">
    <property type="protein sequence ID" value="NEU73838.1"/>
    <property type="molecule type" value="Genomic_DNA"/>
</dbReference>
<feature type="chain" id="PRO_5032911652" evidence="1">
    <location>
        <begin position="26"/>
        <end position="96"/>
    </location>
</feature>
<gene>
    <name evidence="2" type="ORF">PI95_015040</name>
</gene>
<organism evidence="2 3">
    <name type="scientific">Hassallia byssoidea VB512170</name>
    <dbReference type="NCBI Taxonomy" id="1304833"/>
    <lineage>
        <taxon>Bacteria</taxon>
        <taxon>Bacillati</taxon>
        <taxon>Cyanobacteriota</taxon>
        <taxon>Cyanophyceae</taxon>
        <taxon>Nostocales</taxon>
        <taxon>Tolypothrichaceae</taxon>
        <taxon>Hassallia</taxon>
    </lineage>
</organism>
<evidence type="ECO:0000313" key="3">
    <source>
        <dbReference type="Proteomes" id="UP000031549"/>
    </source>
</evidence>
<keyword evidence="1" id="KW-0732">Signal</keyword>
<feature type="signal peptide" evidence="1">
    <location>
        <begin position="1"/>
        <end position="25"/>
    </location>
</feature>
<proteinExistence type="predicted"/>
<sequence>MLFKKSIFLLLTTATMLTTSSIAMADSLISNGGGGDYKYQLWRSTDNTEYFLKIWNRDSSTNSAPSYITHSFESSRDALDYFDCNYANKSLPSCPR</sequence>
<dbReference type="RefSeq" id="WP_039742643.1">
    <property type="nucleotide sequence ID" value="NZ_JTCM02000029.1"/>
</dbReference>